<protein>
    <recommendedName>
        <fullName evidence="1">Hedgehog/Intein (Hint) domain-containing protein</fullName>
    </recommendedName>
</protein>
<dbReference type="STRING" id="1579316.RC74_16050"/>
<dbReference type="InterPro" id="IPR028992">
    <property type="entry name" value="Hedgehog/Intein_dom"/>
</dbReference>
<dbReference type="InterPro" id="IPR036844">
    <property type="entry name" value="Hint_dom_sf"/>
</dbReference>
<name>A0A126V4F9_9RHOB</name>
<feature type="domain" description="Hedgehog/Intein (Hint)" evidence="1">
    <location>
        <begin position="121"/>
        <end position="267"/>
    </location>
</feature>
<dbReference type="SUPFAM" id="SSF51294">
    <property type="entry name" value="Hedgehog/intein (Hint) domain"/>
    <property type="match status" value="1"/>
</dbReference>
<organism evidence="2 3">
    <name type="scientific">Falsihalocynthiibacter arcticus</name>
    <dbReference type="NCBI Taxonomy" id="1579316"/>
    <lineage>
        <taxon>Bacteria</taxon>
        <taxon>Pseudomonadati</taxon>
        <taxon>Pseudomonadota</taxon>
        <taxon>Alphaproteobacteria</taxon>
        <taxon>Rhodobacterales</taxon>
        <taxon>Roseobacteraceae</taxon>
        <taxon>Falsihalocynthiibacter</taxon>
    </lineage>
</organism>
<proteinExistence type="predicted"/>
<evidence type="ECO:0000259" key="1">
    <source>
        <dbReference type="Pfam" id="PF13403"/>
    </source>
</evidence>
<dbReference type="Pfam" id="PF13403">
    <property type="entry name" value="Hint_2"/>
    <property type="match status" value="1"/>
</dbReference>
<accession>A0A126V4F9</accession>
<dbReference type="RefSeq" id="WP_052274578.1">
    <property type="nucleotide sequence ID" value="NZ_CP014327.1"/>
</dbReference>
<dbReference type="AlphaFoldDB" id="A0A126V4F9"/>
<sequence>MPNTYTDQFWLIDPANPPSVGDTLTVYSFNIIDQNDNNLINRFSNDSIDGSDITSSYPGDTVTVNLPGGGSATITGATFYLADGRVVFTPSDGSVLQTSTFASSTFVNSQGSLPTGSLGPPCFMAGTGIGTPNGLISVECLRKGDVLQNHAGQLVKLRVVLNSSYSARQLAENPKLRPVRIMAGALGCGLPQSDLLVSRQHRMLVSSKIAERMFGTTDVLVSAIKLTELPGIYVDESVREAEYFHLVFDQHEVIFAEGAPTESLYTGPEALRSISQEAREEIFAIFPELTNLGYTPDPARALPSGKLQKQLVARHMRNKRPLLELLTT</sequence>
<reference evidence="2 3" key="1">
    <citation type="submission" date="2016-02" db="EMBL/GenBank/DDBJ databases">
        <title>Complete genome sequence of Halocynthiibacter arcticus PAMC 20958t from arctic marine sediment.</title>
        <authorList>
            <person name="Lee Y.M."/>
            <person name="Baek K."/>
            <person name="Lee H.K."/>
            <person name="Shin S.C."/>
        </authorList>
    </citation>
    <scope>NUCLEOTIDE SEQUENCE [LARGE SCALE GENOMIC DNA]</scope>
    <source>
        <strain evidence="2">PAMC 20958</strain>
    </source>
</reference>
<gene>
    <name evidence="2" type="ORF">RC74_16050</name>
</gene>
<keyword evidence="3" id="KW-1185">Reference proteome</keyword>
<dbReference type="OrthoDB" id="6305173at2"/>
<dbReference type="KEGG" id="hat:RC74_16050"/>
<dbReference type="Proteomes" id="UP000070371">
    <property type="component" value="Chromosome"/>
</dbReference>
<evidence type="ECO:0000313" key="2">
    <source>
        <dbReference type="EMBL" id="AML52579.1"/>
    </source>
</evidence>
<evidence type="ECO:0000313" key="3">
    <source>
        <dbReference type="Proteomes" id="UP000070371"/>
    </source>
</evidence>
<dbReference type="EMBL" id="CP014327">
    <property type="protein sequence ID" value="AML52579.1"/>
    <property type="molecule type" value="Genomic_DNA"/>
</dbReference>